<keyword evidence="1" id="KW-0812">Transmembrane</keyword>
<reference evidence="3" key="1">
    <citation type="submission" date="2016-10" db="EMBL/GenBank/DDBJ databases">
        <authorList>
            <person name="Varghese N."/>
            <person name="Submissions S."/>
        </authorList>
    </citation>
    <scope>NUCLEOTIDE SEQUENCE [LARGE SCALE GENOMIC DNA]</scope>
    <source>
        <strain evidence="3">DSM 25575</strain>
    </source>
</reference>
<dbReference type="RefSeq" id="WP_090022945.1">
    <property type="nucleotide sequence ID" value="NZ_FOVD01000001.1"/>
</dbReference>
<feature type="transmembrane region" description="Helical" evidence="1">
    <location>
        <begin position="170"/>
        <end position="195"/>
    </location>
</feature>
<evidence type="ECO:0000313" key="2">
    <source>
        <dbReference type="EMBL" id="SFN05497.1"/>
    </source>
</evidence>
<dbReference type="EMBL" id="FOVD01000001">
    <property type="protein sequence ID" value="SFN05497.1"/>
    <property type="molecule type" value="Genomic_DNA"/>
</dbReference>
<evidence type="ECO:0000256" key="1">
    <source>
        <dbReference type="SAM" id="Phobius"/>
    </source>
</evidence>
<dbReference type="AlphaFoldDB" id="A0A1I4VWW3"/>
<dbReference type="Proteomes" id="UP000198769">
    <property type="component" value="Unassembled WGS sequence"/>
</dbReference>
<evidence type="ECO:0000313" key="3">
    <source>
        <dbReference type="Proteomes" id="UP000198769"/>
    </source>
</evidence>
<proteinExistence type="predicted"/>
<name>A0A1I4VWW3_CHROL</name>
<keyword evidence="1" id="KW-0472">Membrane</keyword>
<sequence length="308" mass="35551">MIFPKAKKIAKDLGWYKTKDSVFGLYKGYFFNVSDASVMTTPQFKLVTATIGSLTEEQELYIKTELTNNKRKLKFTYFEISNHVIFFKFVENVTLTQIKTVYALFDFLVDLFKKLNLPEQNQCHSCGKDQRINYYDLNDTGIMLCDTCFTQEDRRFHDIEKERISKEKNYLTGFLGALLFSVPGIILWVLCAVYFERLASGMTLAIAFLGILGYDYFKGLQGKLTRYIIVLTNIISILLANVTTVITLLVKQGLTINQAIGEFQANAAAKDFFYQSIIISFILAFFVWIWLLFFRKDDTLTIQPAEKF</sequence>
<organism evidence="2 3">
    <name type="scientific">Chryseobacterium oleae</name>
    <dbReference type="NCBI Taxonomy" id="491207"/>
    <lineage>
        <taxon>Bacteria</taxon>
        <taxon>Pseudomonadati</taxon>
        <taxon>Bacteroidota</taxon>
        <taxon>Flavobacteriia</taxon>
        <taxon>Flavobacteriales</taxon>
        <taxon>Weeksellaceae</taxon>
        <taxon>Chryseobacterium group</taxon>
        <taxon>Chryseobacterium</taxon>
    </lineage>
</organism>
<keyword evidence="1" id="KW-1133">Transmembrane helix</keyword>
<dbReference type="OrthoDB" id="1238681at2"/>
<feature type="transmembrane region" description="Helical" evidence="1">
    <location>
        <begin position="201"/>
        <end position="217"/>
    </location>
</feature>
<feature type="transmembrane region" description="Helical" evidence="1">
    <location>
        <begin position="272"/>
        <end position="294"/>
    </location>
</feature>
<gene>
    <name evidence="2" type="ORF">SAMN05421594_0678</name>
</gene>
<keyword evidence="3" id="KW-1185">Reference proteome</keyword>
<feature type="transmembrane region" description="Helical" evidence="1">
    <location>
        <begin position="229"/>
        <end position="250"/>
    </location>
</feature>
<protein>
    <submittedName>
        <fullName evidence="2">Inorganic phosphate transporter Pho86</fullName>
    </submittedName>
</protein>
<accession>A0A1I4VWW3</accession>